<evidence type="ECO:0000313" key="2">
    <source>
        <dbReference type="EMBL" id="QIW97120.1"/>
    </source>
</evidence>
<accession>A0A6H0XR40</accession>
<proteinExistence type="predicted"/>
<organism evidence="2 3">
    <name type="scientific">Peltaster fructicola</name>
    <dbReference type="NCBI Taxonomy" id="286661"/>
    <lineage>
        <taxon>Eukaryota</taxon>
        <taxon>Fungi</taxon>
        <taxon>Dikarya</taxon>
        <taxon>Ascomycota</taxon>
        <taxon>Pezizomycotina</taxon>
        <taxon>Dothideomycetes</taxon>
        <taxon>Dothideomycetes incertae sedis</taxon>
        <taxon>Peltaster</taxon>
    </lineage>
</organism>
<dbReference type="Proteomes" id="UP000503462">
    <property type="component" value="Chromosome 2"/>
</dbReference>
<sequence length="203" mass="21157">MTEDDRTTKAQQLTQAARQAEKATRIHHEAEQLKAQAATLTDPEERSRILEAAFKKELEAKGLSKTAKRLQSGYVQGAIGGAGIGAAVAGGLGTVVGTLVGGVLSIPTTAVGGLVGTAVGAAHGPFVDLTGLGKKQSSKGTSQGESLTAPDPGKLREAASEVKKQRDELKSQVDNKKKQGQQRGIAPSTNGSSRRRPRKLEVR</sequence>
<reference evidence="2 3" key="1">
    <citation type="journal article" date="2016" name="Sci. Rep.">
        <title>Peltaster fructicola genome reveals evolution from an invasive phytopathogen to an ectophytic parasite.</title>
        <authorList>
            <person name="Xu C."/>
            <person name="Chen H."/>
            <person name="Gleason M.L."/>
            <person name="Xu J.R."/>
            <person name="Liu H."/>
            <person name="Zhang R."/>
            <person name="Sun G."/>
        </authorList>
    </citation>
    <scope>NUCLEOTIDE SEQUENCE [LARGE SCALE GENOMIC DNA]</scope>
    <source>
        <strain evidence="2 3">LNHT1506</strain>
    </source>
</reference>
<protein>
    <recommendedName>
        <fullName evidence="4">Glycine zipper domain-containing protein</fullName>
    </recommendedName>
</protein>
<feature type="compositionally biased region" description="Basic and acidic residues" evidence="1">
    <location>
        <begin position="153"/>
        <end position="177"/>
    </location>
</feature>
<dbReference type="OrthoDB" id="4158987at2759"/>
<name>A0A6H0XR40_9PEZI</name>
<feature type="region of interest" description="Disordered" evidence="1">
    <location>
        <begin position="133"/>
        <end position="203"/>
    </location>
</feature>
<dbReference type="AlphaFoldDB" id="A0A6H0XR40"/>
<dbReference type="EMBL" id="CP051140">
    <property type="protein sequence ID" value="QIW97120.1"/>
    <property type="molecule type" value="Genomic_DNA"/>
</dbReference>
<evidence type="ECO:0000256" key="1">
    <source>
        <dbReference type="SAM" id="MobiDB-lite"/>
    </source>
</evidence>
<evidence type="ECO:0008006" key="4">
    <source>
        <dbReference type="Google" id="ProtNLM"/>
    </source>
</evidence>
<feature type="region of interest" description="Disordered" evidence="1">
    <location>
        <begin position="1"/>
        <end position="26"/>
    </location>
</feature>
<feature type="compositionally biased region" description="Basic residues" evidence="1">
    <location>
        <begin position="193"/>
        <end position="203"/>
    </location>
</feature>
<keyword evidence="3" id="KW-1185">Reference proteome</keyword>
<gene>
    <name evidence="2" type="ORF">AMS68_002638</name>
</gene>
<evidence type="ECO:0000313" key="3">
    <source>
        <dbReference type="Proteomes" id="UP000503462"/>
    </source>
</evidence>